<feature type="compositionally biased region" description="Polar residues" evidence="1">
    <location>
        <begin position="273"/>
        <end position="287"/>
    </location>
</feature>
<feature type="region of interest" description="Disordered" evidence="1">
    <location>
        <begin position="886"/>
        <end position="961"/>
    </location>
</feature>
<feature type="compositionally biased region" description="Polar residues" evidence="1">
    <location>
        <begin position="822"/>
        <end position="832"/>
    </location>
</feature>
<feature type="compositionally biased region" description="Basic and acidic residues" evidence="1">
    <location>
        <begin position="524"/>
        <end position="534"/>
    </location>
</feature>
<evidence type="ECO:0000256" key="1">
    <source>
        <dbReference type="SAM" id="MobiDB-lite"/>
    </source>
</evidence>
<dbReference type="EMBL" id="WNWQ01000289">
    <property type="protein sequence ID" value="KAE9971599.1"/>
    <property type="molecule type" value="Genomic_DNA"/>
</dbReference>
<accession>A0A8H3UMX5</accession>
<evidence type="ECO:0000313" key="3">
    <source>
        <dbReference type="EMBL" id="KAE9968608.1"/>
    </source>
</evidence>
<feature type="compositionally biased region" description="Basic and acidic residues" evidence="1">
    <location>
        <begin position="546"/>
        <end position="561"/>
    </location>
</feature>
<feature type="compositionally biased region" description="Basic and acidic residues" evidence="1">
    <location>
        <begin position="834"/>
        <end position="848"/>
    </location>
</feature>
<proteinExistence type="predicted"/>
<feature type="compositionally biased region" description="Acidic residues" evidence="1">
    <location>
        <begin position="891"/>
        <end position="901"/>
    </location>
</feature>
<name>A0A8H3UMX5_VENIN</name>
<organism evidence="4 5">
    <name type="scientific">Venturia inaequalis</name>
    <name type="common">Apple scab fungus</name>
    <dbReference type="NCBI Taxonomy" id="5025"/>
    <lineage>
        <taxon>Eukaryota</taxon>
        <taxon>Fungi</taxon>
        <taxon>Dikarya</taxon>
        <taxon>Ascomycota</taxon>
        <taxon>Pezizomycotina</taxon>
        <taxon>Dothideomycetes</taxon>
        <taxon>Pleosporomycetidae</taxon>
        <taxon>Venturiales</taxon>
        <taxon>Venturiaceae</taxon>
        <taxon>Venturia</taxon>
    </lineage>
</organism>
<feature type="compositionally biased region" description="Low complexity" evidence="1">
    <location>
        <begin position="113"/>
        <end position="123"/>
    </location>
</feature>
<keyword evidence="2" id="KW-0812">Transmembrane</keyword>
<dbReference type="Proteomes" id="UP000447873">
    <property type="component" value="Unassembled WGS sequence"/>
</dbReference>
<feature type="compositionally biased region" description="Polar residues" evidence="1">
    <location>
        <begin position="356"/>
        <end position="376"/>
    </location>
</feature>
<reference evidence="4 5" key="1">
    <citation type="submission" date="2019-11" db="EMBL/GenBank/DDBJ databases">
        <title>Venturia inaequalis Genome Resource.</title>
        <authorList>
            <person name="Lichtner F.J."/>
        </authorList>
    </citation>
    <scope>NUCLEOTIDE SEQUENCE [LARGE SCALE GENOMIC DNA]</scope>
    <source>
        <strain evidence="3 6">120213</strain>
        <strain evidence="4">Bline_iso_100314</strain>
    </source>
</reference>
<feature type="region of interest" description="Disordered" evidence="1">
    <location>
        <begin position="690"/>
        <end position="848"/>
    </location>
</feature>
<keyword evidence="2" id="KW-1133">Transmembrane helix</keyword>
<feature type="transmembrane region" description="Helical" evidence="2">
    <location>
        <begin position="1246"/>
        <end position="1269"/>
    </location>
</feature>
<dbReference type="EMBL" id="WNWS01000399">
    <property type="protein sequence ID" value="KAE9968608.1"/>
    <property type="molecule type" value="Genomic_DNA"/>
</dbReference>
<dbReference type="OrthoDB" id="5402622at2759"/>
<gene>
    <name evidence="4" type="ORF">BLS_004369</name>
    <name evidence="3" type="ORF">EG328_007350</name>
</gene>
<feature type="compositionally biased region" description="Basic and acidic residues" evidence="1">
    <location>
        <begin position="88"/>
        <end position="112"/>
    </location>
</feature>
<feature type="compositionally biased region" description="Basic and acidic residues" evidence="1">
    <location>
        <begin position="763"/>
        <end position="773"/>
    </location>
</feature>
<evidence type="ECO:0000313" key="4">
    <source>
        <dbReference type="EMBL" id="KAE9971599.1"/>
    </source>
</evidence>
<feature type="region of interest" description="Disordered" evidence="1">
    <location>
        <begin position="260"/>
        <end position="304"/>
    </location>
</feature>
<feature type="compositionally biased region" description="Low complexity" evidence="1">
    <location>
        <begin position="1078"/>
        <end position="1091"/>
    </location>
</feature>
<dbReference type="InterPro" id="IPR038769">
    <property type="entry name" value="MTC4"/>
</dbReference>
<feature type="compositionally biased region" description="Basic and acidic residues" evidence="1">
    <location>
        <begin position="570"/>
        <end position="587"/>
    </location>
</feature>
<evidence type="ECO:0000256" key="2">
    <source>
        <dbReference type="SAM" id="Phobius"/>
    </source>
</evidence>
<dbReference type="PANTHER" id="PTHR38426:SF1">
    <property type="entry name" value="MAINTENANCE OF TELOMERE CAPPING PROTEIN 4"/>
    <property type="match status" value="1"/>
</dbReference>
<feature type="region of interest" description="Disordered" evidence="1">
    <location>
        <begin position="356"/>
        <end position="385"/>
    </location>
</feature>
<comment type="caution">
    <text evidence="4">The sequence shown here is derived from an EMBL/GenBank/DDBJ whole genome shotgun (WGS) entry which is preliminary data.</text>
</comment>
<dbReference type="Proteomes" id="UP000433883">
    <property type="component" value="Unassembled WGS sequence"/>
</dbReference>
<evidence type="ECO:0000313" key="5">
    <source>
        <dbReference type="Proteomes" id="UP000433883"/>
    </source>
</evidence>
<feature type="compositionally biased region" description="Basic and acidic residues" evidence="1">
    <location>
        <begin position="902"/>
        <end position="912"/>
    </location>
</feature>
<evidence type="ECO:0000313" key="6">
    <source>
        <dbReference type="Proteomes" id="UP000447873"/>
    </source>
</evidence>
<protein>
    <submittedName>
        <fullName evidence="4">Uncharacterized protein</fullName>
    </submittedName>
</protein>
<feature type="compositionally biased region" description="Polar residues" evidence="1">
    <location>
        <begin position="163"/>
        <end position="173"/>
    </location>
</feature>
<feature type="compositionally biased region" description="Polar residues" evidence="1">
    <location>
        <begin position="41"/>
        <end position="52"/>
    </location>
</feature>
<keyword evidence="2" id="KW-0472">Membrane</keyword>
<feature type="region of interest" description="Disordered" evidence="1">
    <location>
        <begin position="27"/>
        <end position="180"/>
    </location>
</feature>
<feature type="region of interest" description="Disordered" evidence="1">
    <location>
        <begin position="1035"/>
        <end position="1091"/>
    </location>
</feature>
<feature type="region of interest" description="Disordered" evidence="1">
    <location>
        <begin position="512"/>
        <end position="658"/>
    </location>
</feature>
<dbReference type="PANTHER" id="PTHR38426">
    <property type="entry name" value="MAINTENANCE OF TELOMERE CAPPING PROTEIN 4"/>
    <property type="match status" value="1"/>
</dbReference>
<feature type="compositionally biased region" description="Polar residues" evidence="1">
    <location>
        <begin position="940"/>
        <end position="961"/>
    </location>
</feature>
<sequence>MADSRRASSSSPSAASLKFGFANKNVEHAESSSRAHALHANSGNMSQQTRAGSRSPAPMDTNTHANDEGIRVSKTRRTGGFLLPSSLRHADSTRRQKSDSKVKSKGKAKEDTQQQSTSLRSSSPYDSPRHNGAMRSSPLGHVVISPRPSYGDSQIPRPFTPFGNKSQSDTSSPRDGLSSEYTRVESDYNHDGPYQQQPAGIDPAQIVNMALNLSESRRRNMTAGQIVSPPTTAGRRISSGIPLPSAMVQGSYTANGVGSLRQHIQQQRHISRTHSPNSGRKTPNQRLSSTSHPSPPTPDDTSVQQNTFDYQYHVSSATLARAEKARQYIELSLEYRRLLQYLPPLKPNTTAGNTTIATSSVPGTTNVHLHRTTTSNPEEKHDLGRGYNPLQLIRNRKLRARTRNPLNPDVEHWQDTAAVKGWIDQVENASQRHGYRQLDKVILPPYEPLDGFVLPGSTKDSKDIGHRRNDGSVNKIKRTRQDWSFSPAEHLADAYWLEQDGNKVAIENRIGNPIYPRSTSTESLHPRTSYESRRSNKSIPASVASYEKEESDRESHKGSERRTKRPFLGHGHDESRGRLKHVWDKARGRSRSSSLGVSSSDDDASTREKRPKVVVPSGDAENVGPLERQMNKILGADQDDSPTFSPGTPNKWGTDFATAPIPRHEVHPATQPQEEVLVPVSTEVQDFVELAVPSNGAAKHNKRPSRILEDPNEPRSSFEDDNYSTNPNSPTILPATGADLTPRSRSASPTKKPKRSILPFIRTEGRRDHRKLDSGGSYLDDSDAKSSRHTSSEVPSAKPRGSLDIISSPIRVKGLISHKTNESMNDSVSRPSSRGKDNKEGKEPESAVRRFLKGGRLGEMVRHEGAKVGGYIRKRDSPQDVVDEFVHTDTDSLEESDTEDTDASRTFKERPNLLKRTTSAVAGKKDKKPQYHLDNLPSFKPNNSKASTGPSTPTGEDHISQQQLALMRNRSPRFDHLKPPGLDLSSVTSSPAESRGEVFHTALPSQGDERRYSYGFPDFQHTKTRHAERLKAILDSPGGVGRGGLPMTSLAKIRGDSSNTRPSLSDRRHWSISDQPRSRSPFPSPAATRASVSRSDIARVKALLLSSGIKAAEIHRRAYQSRNPPPKFLRLAAESSNASLRSVPRKEEHVLAARMLTNTLENESVALQEDMERFRTTTVDTLRKDLVELKDLVESCVERARNEGDESVRFGAEITGQRTIEVRRVVDALEKLARARRRRLRWIRRVGFGLVEWGVVMVMWWIWFLVIIWKAIWGTIKGIGRTVRWVFWL</sequence>
<feature type="compositionally biased region" description="Basic and acidic residues" evidence="1">
    <location>
        <begin position="706"/>
        <end position="718"/>
    </location>
</feature>